<reference evidence="1" key="1">
    <citation type="submission" date="2021-05" db="EMBL/GenBank/DDBJ databases">
        <authorList>
            <person name="Pan Q."/>
            <person name="Jouanno E."/>
            <person name="Zahm M."/>
            <person name="Klopp C."/>
            <person name="Cabau C."/>
            <person name="Louis A."/>
            <person name="Berthelot C."/>
            <person name="Parey E."/>
            <person name="Roest Crollius H."/>
            <person name="Montfort J."/>
            <person name="Robinson-Rechavi M."/>
            <person name="Bouchez O."/>
            <person name="Lampietro C."/>
            <person name="Lopez Roques C."/>
            <person name="Donnadieu C."/>
            <person name="Postlethwait J."/>
            <person name="Bobe J."/>
            <person name="Dillon D."/>
            <person name="Chandos A."/>
            <person name="von Hippel F."/>
            <person name="Guiguen Y."/>
        </authorList>
    </citation>
    <scope>NUCLEOTIDE SEQUENCE</scope>
    <source>
        <strain evidence="1">YG-Jan2019</strain>
    </source>
</reference>
<evidence type="ECO:0000313" key="1">
    <source>
        <dbReference type="EMBL" id="KAJ8006163.1"/>
    </source>
</evidence>
<organism evidence="1 2">
    <name type="scientific">Dallia pectoralis</name>
    <name type="common">Alaska blackfish</name>
    <dbReference type="NCBI Taxonomy" id="75939"/>
    <lineage>
        <taxon>Eukaryota</taxon>
        <taxon>Metazoa</taxon>
        <taxon>Chordata</taxon>
        <taxon>Craniata</taxon>
        <taxon>Vertebrata</taxon>
        <taxon>Euteleostomi</taxon>
        <taxon>Actinopterygii</taxon>
        <taxon>Neopterygii</taxon>
        <taxon>Teleostei</taxon>
        <taxon>Protacanthopterygii</taxon>
        <taxon>Esociformes</taxon>
        <taxon>Umbridae</taxon>
        <taxon>Dallia</taxon>
    </lineage>
</organism>
<keyword evidence="2" id="KW-1185">Reference proteome</keyword>
<protein>
    <submittedName>
        <fullName evidence="1">Uncharacterized protein</fullName>
    </submittedName>
</protein>
<gene>
    <name evidence="1" type="ORF">DPEC_G00125390</name>
</gene>
<accession>A0ACC2GQX5</accession>
<comment type="caution">
    <text evidence="1">The sequence shown here is derived from an EMBL/GenBank/DDBJ whole genome shotgun (WGS) entry which is preliminary data.</text>
</comment>
<dbReference type="EMBL" id="CM055737">
    <property type="protein sequence ID" value="KAJ8006163.1"/>
    <property type="molecule type" value="Genomic_DNA"/>
</dbReference>
<dbReference type="Proteomes" id="UP001157502">
    <property type="component" value="Chromosome 10"/>
</dbReference>
<name>A0ACC2GQX5_DALPE</name>
<sequence>MMGNKLFGPCVCSLFVFHEAASFSIRNQLLGKCLGFLPDTNPGVGLDECRIGNERQEWQWLPEGQALSNKFTGECLSGHEHNHSVRLHRCGGDTEDVSENTGAMGVWKGQAWTCSRRSHLTLLGKGLLLTAHHMSSKVFLSEERGLASRWRTPGNLTVCGKRENHHHRFTLSAAQPVSTRDGVVVPTITEMDPESKLSHRPEITTPKGLSGTFFTTEDGFVWKVVMTVLSSMALVLGTVILMFNIYHNRKKRKPVCVLKSYIPVDVASQPGSPVSSERAPLMQNPMRPSHSPSLQHGDILIEWKDGTFTPLYNNSFLT</sequence>
<proteinExistence type="predicted"/>
<evidence type="ECO:0000313" key="2">
    <source>
        <dbReference type="Proteomes" id="UP001157502"/>
    </source>
</evidence>